<organism evidence="1">
    <name type="scientific">marine metagenome</name>
    <dbReference type="NCBI Taxonomy" id="408172"/>
    <lineage>
        <taxon>unclassified sequences</taxon>
        <taxon>metagenomes</taxon>
        <taxon>ecological metagenomes</taxon>
    </lineage>
</organism>
<dbReference type="EMBL" id="UINC01095329">
    <property type="protein sequence ID" value="SVC51326.1"/>
    <property type="molecule type" value="Genomic_DNA"/>
</dbReference>
<feature type="non-terminal residue" evidence="1">
    <location>
        <position position="88"/>
    </location>
</feature>
<protein>
    <submittedName>
        <fullName evidence="1">Uncharacterized protein</fullName>
    </submittedName>
</protein>
<name>A0A382MRH8_9ZZZZ</name>
<evidence type="ECO:0000313" key="1">
    <source>
        <dbReference type="EMBL" id="SVC51326.1"/>
    </source>
</evidence>
<proteinExistence type="predicted"/>
<reference evidence="1" key="1">
    <citation type="submission" date="2018-05" db="EMBL/GenBank/DDBJ databases">
        <authorList>
            <person name="Lanie J.A."/>
            <person name="Ng W.-L."/>
            <person name="Kazmierczak K.M."/>
            <person name="Andrzejewski T.M."/>
            <person name="Davidsen T.M."/>
            <person name="Wayne K.J."/>
            <person name="Tettelin H."/>
            <person name="Glass J.I."/>
            <person name="Rusch D."/>
            <person name="Podicherti R."/>
            <person name="Tsui H.-C.T."/>
            <person name="Winkler M.E."/>
        </authorList>
    </citation>
    <scope>NUCLEOTIDE SEQUENCE</scope>
</reference>
<accession>A0A382MRH8</accession>
<dbReference type="AlphaFoldDB" id="A0A382MRH8"/>
<gene>
    <name evidence="1" type="ORF">METZ01_LOCUS304180</name>
</gene>
<sequence>MKKIISIFLPLILVGGILFTQEKDSSSDENSKKSNLFGRKSKDEAPKKDIILVKDPYTISDLNKIKSNFNSGKSGSLELLIEIYKDKN</sequence>